<feature type="transmembrane region" description="Helical" evidence="5">
    <location>
        <begin position="217"/>
        <end position="240"/>
    </location>
</feature>
<dbReference type="Pfam" id="PF00324">
    <property type="entry name" value="AA_permease"/>
    <property type="match status" value="1"/>
</dbReference>
<dbReference type="GO" id="GO:0055075">
    <property type="term" value="P:potassium ion homeostasis"/>
    <property type="evidence" value="ECO:0007669"/>
    <property type="project" value="TreeGrafter"/>
</dbReference>
<dbReference type="GO" id="GO:0015379">
    <property type="term" value="F:potassium:chloride symporter activity"/>
    <property type="evidence" value="ECO:0007669"/>
    <property type="project" value="TreeGrafter"/>
</dbReference>
<evidence type="ECO:0000256" key="2">
    <source>
        <dbReference type="ARBA" id="ARBA00022692"/>
    </source>
</evidence>
<evidence type="ECO:0000259" key="6">
    <source>
        <dbReference type="Pfam" id="PF00324"/>
    </source>
</evidence>
<organism evidence="7 8">
    <name type="scientific">Trichuris trichiura</name>
    <name type="common">Whipworm</name>
    <name type="synonym">Trichocephalus trichiurus</name>
    <dbReference type="NCBI Taxonomy" id="36087"/>
    <lineage>
        <taxon>Eukaryota</taxon>
        <taxon>Metazoa</taxon>
        <taxon>Ecdysozoa</taxon>
        <taxon>Nematoda</taxon>
        <taxon>Enoplea</taxon>
        <taxon>Dorylaimia</taxon>
        <taxon>Trichinellida</taxon>
        <taxon>Trichuridae</taxon>
        <taxon>Trichuris</taxon>
    </lineage>
</organism>
<reference evidence="7" key="2">
    <citation type="submission" date="2014-03" db="EMBL/GenBank/DDBJ databases">
        <title>The whipworm genome and dual-species transcriptomics of an intimate host-pathogen interaction.</title>
        <authorList>
            <person name="Foth B.J."/>
            <person name="Tsai I.J."/>
            <person name="Reid A.J."/>
            <person name="Bancroft A.J."/>
            <person name="Nichol S."/>
            <person name="Tracey A."/>
            <person name="Holroyd N."/>
            <person name="Cotton J.A."/>
            <person name="Stanley E.J."/>
            <person name="Zarowiecki M."/>
            <person name="Liu J.Z."/>
            <person name="Huckvale T."/>
            <person name="Cooper P.J."/>
            <person name="Grencis R.K."/>
            <person name="Berriman M."/>
        </authorList>
    </citation>
    <scope>NUCLEOTIDE SEQUENCE [LARGE SCALE GENOMIC DNA]</scope>
</reference>
<reference evidence="7" key="1">
    <citation type="submission" date="2014-01" db="EMBL/GenBank/DDBJ databases">
        <authorList>
            <person name="Aslett M."/>
        </authorList>
    </citation>
    <scope>NUCLEOTIDE SEQUENCE</scope>
</reference>
<evidence type="ECO:0000313" key="7">
    <source>
        <dbReference type="EMBL" id="CDW61318.1"/>
    </source>
</evidence>
<evidence type="ECO:0000256" key="5">
    <source>
        <dbReference type="SAM" id="Phobius"/>
    </source>
</evidence>
<dbReference type="InterPro" id="IPR004842">
    <property type="entry name" value="SLC12A_fam"/>
</dbReference>
<keyword evidence="3 5" id="KW-1133">Transmembrane helix</keyword>
<dbReference type="GO" id="GO:0006884">
    <property type="term" value="P:cell volume homeostasis"/>
    <property type="evidence" value="ECO:0007669"/>
    <property type="project" value="TreeGrafter"/>
</dbReference>
<dbReference type="Proteomes" id="UP000030665">
    <property type="component" value="Unassembled WGS sequence"/>
</dbReference>
<dbReference type="AlphaFoldDB" id="A0A077ZND0"/>
<gene>
    <name evidence="7" type="ORF">TTRE_0000977301</name>
</gene>
<keyword evidence="2 5" id="KW-0812">Transmembrane</keyword>
<dbReference type="PANTHER" id="PTHR11827:SF6">
    <property type="entry name" value="SOLUTE CARRIER FAMILY 12 MEMBER 8"/>
    <property type="match status" value="1"/>
</dbReference>
<feature type="transmembrane region" description="Helical" evidence="5">
    <location>
        <begin position="110"/>
        <end position="130"/>
    </location>
</feature>
<dbReference type="GO" id="GO:0055064">
    <property type="term" value="P:chloride ion homeostasis"/>
    <property type="evidence" value="ECO:0007669"/>
    <property type="project" value="TreeGrafter"/>
</dbReference>
<dbReference type="InterPro" id="IPR004841">
    <property type="entry name" value="AA-permease/SLC12A_dom"/>
</dbReference>
<feature type="transmembrane region" description="Helical" evidence="5">
    <location>
        <begin position="151"/>
        <end position="170"/>
    </location>
</feature>
<feature type="transmembrane region" description="Helical" evidence="5">
    <location>
        <begin position="24"/>
        <end position="44"/>
    </location>
</feature>
<comment type="subcellular location">
    <subcellularLocation>
        <location evidence="1">Membrane</location>
        <topology evidence="1">Multi-pass membrane protein</topology>
    </subcellularLocation>
</comment>
<accession>A0A077ZND0</accession>
<dbReference type="GO" id="GO:1990573">
    <property type="term" value="P:potassium ion import across plasma membrane"/>
    <property type="evidence" value="ECO:0007669"/>
    <property type="project" value="TreeGrafter"/>
</dbReference>
<dbReference type="EMBL" id="HG808788">
    <property type="protein sequence ID" value="CDW61318.1"/>
    <property type="molecule type" value="Genomic_DNA"/>
</dbReference>
<feature type="transmembrane region" description="Helical" evidence="5">
    <location>
        <begin position="73"/>
        <end position="90"/>
    </location>
</feature>
<dbReference type="STRING" id="36087.A0A077ZND0"/>
<evidence type="ECO:0000256" key="1">
    <source>
        <dbReference type="ARBA" id="ARBA00004141"/>
    </source>
</evidence>
<sequence>MLIFFILLFPGVNVAGIKWVIRTQIALLCFLFLAIGDFVIGALATTKPDQGMIGISAENFQNNFKPDYGEGENFFTVFGVYFSTFTGILSGVNMSGDLKDPVKSIPLGELAGLGVSVLLALVFILSLGAVGERSALHNDINFVQKVSLTGMLLLGGIYVSSLSAIINGLYVSPRLLQSIAAENVIAFMRPLQKGVNNQRRKNYLKIITTRGPNNEPIIATILVALLTVIFIFVGGFNLLAKIATLPYLTIVYKLPQVETEPFPSPGTLQAASEGKQQIMGKRKSWYSYITNRWIALVGAILNVVLIFFINWQCALILLALFCTLYFYISRTNPCAYTGVSQFSIYDSIGLVFGKREPTIKEKTVITHQPPGEVKTEITQVTGHDYAY</sequence>
<dbReference type="PANTHER" id="PTHR11827">
    <property type="entry name" value="SOLUTE CARRIER FAMILY 12, CATION COTRANSPORTERS"/>
    <property type="match status" value="1"/>
</dbReference>
<name>A0A077ZND0_TRITR</name>
<dbReference type="GO" id="GO:0016020">
    <property type="term" value="C:membrane"/>
    <property type="evidence" value="ECO:0007669"/>
    <property type="project" value="UniProtKB-SubCell"/>
</dbReference>
<evidence type="ECO:0000313" key="8">
    <source>
        <dbReference type="Proteomes" id="UP000030665"/>
    </source>
</evidence>
<keyword evidence="8" id="KW-1185">Reference proteome</keyword>
<dbReference type="OrthoDB" id="2020542at2759"/>
<proteinExistence type="predicted"/>
<feature type="domain" description="Amino acid permease/ SLC12A" evidence="6">
    <location>
        <begin position="4"/>
        <end position="242"/>
    </location>
</feature>
<feature type="transmembrane region" description="Helical" evidence="5">
    <location>
        <begin position="285"/>
        <end position="303"/>
    </location>
</feature>
<protein>
    <submittedName>
        <fullName evidence="7">AA permease domain containing protein</fullName>
    </submittedName>
</protein>
<keyword evidence="4 5" id="KW-0472">Membrane</keyword>
<evidence type="ECO:0000256" key="4">
    <source>
        <dbReference type="ARBA" id="ARBA00023136"/>
    </source>
</evidence>
<feature type="transmembrane region" description="Helical" evidence="5">
    <location>
        <begin position="309"/>
        <end position="328"/>
    </location>
</feature>
<evidence type="ECO:0000256" key="3">
    <source>
        <dbReference type="ARBA" id="ARBA00022989"/>
    </source>
</evidence>
<dbReference type="Gene3D" id="1.20.1740.10">
    <property type="entry name" value="Amino acid/polyamine transporter I"/>
    <property type="match status" value="1"/>
</dbReference>